<proteinExistence type="predicted"/>
<keyword evidence="1" id="KW-0732">Signal</keyword>
<dbReference type="SUPFAM" id="SSF56281">
    <property type="entry name" value="Metallo-hydrolase/oxidoreductase"/>
    <property type="match status" value="1"/>
</dbReference>
<sequence>MKHPFVFITIILILISSLVYAAPTTSAPAPAGPQQRLVKISENVYTYIFRQGVQRNSMFIITKRGVIVFEPFNSDHSKLLLAAIRSVTQKPIKFLLISHNHYDHANGGKVFKDEGATVIAHEEAVDWMKANPHPDLYIPDRTWTGTKCTIRLGGAKVDFHYFGINHGNGNTVFVYKPPRSQSRAKRNATSSQSKSENIAFMADLVTPNQVFFSNAPDYNMKETVRTLREILKLDFEKAVFSHSARGDLSADGSKQDIRDLLQYAADLKEGVEKLFAEGKFPITNPELLQLPQYKHLARYDTDFSRNVLKFSIESFIGPYPWRNVDKYMKPRQSRPRYGRRYWGRSNPTQPNNWNRYSL</sequence>
<accession>A0A7M5UWZ9</accession>
<dbReference type="Pfam" id="PF00753">
    <property type="entry name" value="Lactamase_B"/>
    <property type="match status" value="1"/>
</dbReference>
<organism evidence="3 4">
    <name type="scientific">Clytia hemisphaerica</name>
    <dbReference type="NCBI Taxonomy" id="252671"/>
    <lineage>
        <taxon>Eukaryota</taxon>
        <taxon>Metazoa</taxon>
        <taxon>Cnidaria</taxon>
        <taxon>Hydrozoa</taxon>
        <taxon>Hydroidolina</taxon>
        <taxon>Leptothecata</taxon>
        <taxon>Obeliida</taxon>
        <taxon>Clytiidae</taxon>
        <taxon>Clytia</taxon>
    </lineage>
</organism>
<dbReference type="InterPro" id="IPR050855">
    <property type="entry name" value="NDM-1-like"/>
</dbReference>
<dbReference type="SMART" id="SM00849">
    <property type="entry name" value="Lactamase_B"/>
    <property type="match status" value="1"/>
</dbReference>
<protein>
    <recommendedName>
        <fullName evidence="2">Metallo-beta-lactamase domain-containing protein</fullName>
    </recommendedName>
</protein>
<evidence type="ECO:0000313" key="3">
    <source>
        <dbReference type="EnsemblMetazoa" id="CLYHEMP002638.1"/>
    </source>
</evidence>
<keyword evidence="4" id="KW-1185">Reference proteome</keyword>
<reference evidence="3" key="1">
    <citation type="submission" date="2021-01" db="UniProtKB">
        <authorList>
            <consortium name="EnsemblMetazoa"/>
        </authorList>
    </citation>
    <scope>IDENTIFICATION</scope>
</reference>
<feature type="signal peptide" evidence="1">
    <location>
        <begin position="1"/>
        <end position="21"/>
    </location>
</feature>
<name>A0A7M5UWZ9_9CNID</name>
<dbReference type="Gene3D" id="3.60.15.10">
    <property type="entry name" value="Ribonuclease Z/Hydroxyacylglutathione hydrolase-like"/>
    <property type="match status" value="1"/>
</dbReference>
<dbReference type="RefSeq" id="XP_066929804.1">
    <property type="nucleotide sequence ID" value="XM_067073703.1"/>
</dbReference>
<feature type="chain" id="PRO_5029783491" description="Metallo-beta-lactamase domain-containing protein" evidence="1">
    <location>
        <begin position="22"/>
        <end position="358"/>
    </location>
</feature>
<evidence type="ECO:0000256" key="1">
    <source>
        <dbReference type="SAM" id="SignalP"/>
    </source>
</evidence>
<feature type="domain" description="Metallo-beta-lactamase" evidence="2">
    <location>
        <begin position="54"/>
        <end position="242"/>
    </location>
</feature>
<dbReference type="GeneID" id="136817363"/>
<dbReference type="InterPro" id="IPR036866">
    <property type="entry name" value="RibonucZ/Hydroxyglut_hydro"/>
</dbReference>
<dbReference type="OrthoDB" id="449487at2759"/>
<dbReference type="AlphaFoldDB" id="A0A7M5UWZ9"/>
<dbReference type="EnsemblMetazoa" id="CLYHEMT002638.1">
    <property type="protein sequence ID" value="CLYHEMP002638.1"/>
    <property type="gene ID" value="CLYHEMG002638"/>
</dbReference>
<dbReference type="InterPro" id="IPR001279">
    <property type="entry name" value="Metallo-B-lactamas"/>
</dbReference>
<evidence type="ECO:0000313" key="4">
    <source>
        <dbReference type="Proteomes" id="UP000594262"/>
    </source>
</evidence>
<evidence type="ECO:0000259" key="2">
    <source>
        <dbReference type="SMART" id="SM00849"/>
    </source>
</evidence>
<dbReference type="PANTHER" id="PTHR42951">
    <property type="entry name" value="METALLO-BETA-LACTAMASE DOMAIN-CONTAINING"/>
    <property type="match status" value="1"/>
</dbReference>
<dbReference type="Proteomes" id="UP000594262">
    <property type="component" value="Unplaced"/>
</dbReference>
<dbReference type="PANTHER" id="PTHR42951:SF22">
    <property type="entry name" value="METALLO BETA-LACTAMASE SUPERFAMILY LIPOPROTEIN"/>
    <property type="match status" value="1"/>
</dbReference>